<reference evidence="10" key="1">
    <citation type="journal article" date="2021" name="Nat. Commun.">
        <title>Genetic determinants of endophytism in the Arabidopsis root mycobiome.</title>
        <authorList>
            <person name="Mesny F."/>
            <person name="Miyauchi S."/>
            <person name="Thiergart T."/>
            <person name="Pickel B."/>
            <person name="Atanasova L."/>
            <person name="Karlsson M."/>
            <person name="Huettel B."/>
            <person name="Barry K.W."/>
            <person name="Haridas S."/>
            <person name="Chen C."/>
            <person name="Bauer D."/>
            <person name="Andreopoulos W."/>
            <person name="Pangilinan J."/>
            <person name="LaButti K."/>
            <person name="Riley R."/>
            <person name="Lipzen A."/>
            <person name="Clum A."/>
            <person name="Drula E."/>
            <person name="Henrissat B."/>
            <person name="Kohler A."/>
            <person name="Grigoriev I.V."/>
            <person name="Martin F.M."/>
            <person name="Hacquard S."/>
        </authorList>
    </citation>
    <scope>NUCLEOTIDE SEQUENCE</scope>
    <source>
        <strain evidence="10">MPI-CAGE-AT-0016</strain>
    </source>
</reference>
<evidence type="ECO:0000313" key="11">
    <source>
        <dbReference type="Proteomes" id="UP000813385"/>
    </source>
</evidence>
<comment type="caution">
    <text evidence="10">The sequence shown here is derived from an EMBL/GenBank/DDBJ whole genome shotgun (WGS) entry which is preliminary data.</text>
</comment>
<dbReference type="Proteomes" id="UP000813385">
    <property type="component" value="Unassembled WGS sequence"/>
</dbReference>
<keyword evidence="4 8" id="KW-0479">Metal-binding</keyword>
<proteinExistence type="predicted"/>
<name>A0A8K0TI96_9PEZI</name>
<dbReference type="GO" id="GO:0016705">
    <property type="term" value="F:oxidoreductase activity, acting on paired donors, with incorporation or reduction of molecular oxygen"/>
    <property type="evidence" value="ECO:0007669"/>
    <property type="project" value="InterPro"/>
</dbReference>
<organism evidence="10 11">
    <name type="scientific">Plectosphaerella cucumerina</name>
    <dbReference type="NCBI Taxonomy" id="40658"/>
    <lineage>
        <taxon>Eukaryota</taxon>
        <taxon>Fungi</taxon>
        <taxon>Dikarya</taxon>
        <taxon>Ascomycota</taxon>
        <taxon>Pezizomycotina</taxon>
        <taxon>Sordariomycetes</taxon>
        <taxon>Hypocreomycetidae</taxon>
        <taxon>Glomerellales</taxon>
        <taxon>Plectosphaerellaceae</taxon>
        <taxon>Plectosphaerella</taxon>
    </lineage>
</organism>
<dbReference type="GO" id="GO:0005506">
    <property type="term" value="F:iron ion binding"/>
    <property type="evidence" value="ECO:0007669"/>
    <property type="project" value="InterPro"/>
</dbReference>
<dbReference type="InterPro" id="IPR036396">
    <property type="entry name" value="Cyt_P450_sf"/>
</dbReference>
<keyword evidence="11" id="KW-1185">Reference proteome</keyword>
<dbReference type="AlphaFoldDB" id="A0A8K0TI96"/>
<evidence type="ECO:0000256" key="1">
    <source>
        <dbReference type="ARBA" id="ARBA00001971"/>
    </source>
</evidence>
<evidence type="ECO:0000256" key="7">
    <source>
        <dbReference type="ARBA" id="ARBA00023033"/>
    </source>
</evidence>
<gene>
    <name evidence="10" type="ORF">B0T11DRAFT_79062</name>
</gene>
<dbReference type="PANTHER" id="PTHR24305:SF107">
    <property type="entry name" value="P450, PUTATIVE (EUROFUNG)-RELATED"/>
    <property type="match status" value="1"/>
</dbReference>
<dbReference type="Gene3D" id="1.10.630.10">
    <property type="entry name" value="Cytochrome P450"/>
    <property type="match status" value="1"/>
</dbReference>
<keyword evidence="6 8" id="KW-0408">Iron</keyword>
<dbReference type="SUPFAM" id="SSF48264">
    <property type="entry name" value="Cytochrome P450"/>
    <property type="match status" value="1"/>
</dbReference>
<dbReference type="Pfam" id="PF00067">
    <property type="entry name" value="p450"/>
    <property type="match status" value="1"/>
</dbReference>
<comment type="cofactor">
    <cofactor evidence="1 8">
        <name>heme</name>
        <dbReference type="ChEBI" id="CHEBI:30413"/>
    </cofactor>
</comment>
<dbReference type="PRINTS" id="PR00385">
    <property type="entry name" value="P450"/>
</dbReference>
<keyword evidence="9" id="KW-1133">Transmembrane helix</keyword>
<evidence type="ECO:0000256" key="2">
    <source>
        <dbReference type="ARBA" id="ARBA00005179"/>
    </source>
</evidence>
<dbReference type="CDD" id="cd11051">
    <property type="entry name" value="CYP59-like"/>
    <property type="match status" value="1"/>
</dbReference>
<dbReference type="EMBL" id="JAGPXD010000003">
    <property type="protein sequence ID" value="KAH7361951.1"/>
    <property type="molecule type" value="Genomic_DNA"/>
</dbReference>
<comment type="pathway">
    <text evidence="2">Secondary metabolite biosynthesis.</text>
</comment>
<feature type="transmembrane region" description="Helical" evidence="9">
    <location>
        <begin position="20"/>
        <end position="37"/>
    </location>
</feature>
<keyword evidence="5" id="KW-0560">Oxidoreductase</keyword>
<evidence type="ECO:0000256" key="6">
    <source>
        <dbReference type="ARBA" id="ARBA00023004"/>
    </source>
</evidence>
<evidence type="ECO:0000256" key="8">
    <source>
        <dbReference type="PIRSR" id="PIRSR602401-1"/>
    </source>
</evidence>
<dbReference type="PANTHER" id="PTHR24305">
    <property type="entry name" value="CYTOCHROME P450"/>
    <property type="match status" value="1"/>
</dbReference>
<keyword evidence="9" id="KW-0472">Membrane</keyword>
<evidence type="ECO:0000256" key="3">
    <source>
        <dbReference type="ARBA" id="ARBA00022617"/>
    </source>
</evidence>
<dbReference type="PRINTS" id="PR00463">
    <property type="entry name" value="EP450I"/>
</dbReference>
<sequence>MALLGVLSVPAWSDVLRGTGWLFLVLISAAIVNGYRVRKTYKDLEKQGIPIMKHSWIWGHLPVMGEIMEMLPADAHSDYMMMIIQENWQRFFPQCKSCPPVIYLDGWPMMPRTVISINAALSWQFTSDYSLQKARQQKEILYPLTKNLDLSSMEGAEWKTWKKRLSVGFSIQYITSRIPDIIEEVEDFVKILEGKAGKDGDWGDVFQLGELATSLALDVIFRFFFNKRFHEQKQRSETSRATIDIMSRMYFFVNVANFLDFYSPWRRFKLWQSYRSLTKELTPLIQETAARTRGGDGPAPSKSLIELIVASLEEERAEKGAGGTGPLVLDKATTEMAIGQLNTFVFAGHDTTSATMCWYLRVIYQYPAVLERLRKEHDEVLGPDPLQAAERLRQNPNLLNALPYTAAIFKESTRIHTNVGSMRRGEPGFFIYGPPGSGEYEGMALPTEKFVVWDGTFAAHRDPEVWHRASEFLPERWLVTDEADPLHPPKNGWRFFASGPRMCIGQHLAMVEVKLVAVMLARRFDIECAWDKWDALNKRDTSKTAAMIWGDRCYQVGRDGPPHVKDEMPVHIRLRR</sequence>
<keyword evidence="9" id="KW-0812">Transmembrane</keyword>
<dbReference type="OrthoDB" id="10029320at2759"/>
<dbReference type="InterPro" id="IPR002401">
    <property type="entry name" value="Cyt_P450_E_grp-I"/>
</dbReference>
<dbReference type="InterPro" id="IPR050121">
    <property type="entry name" value="Cytochrome_P450_monoxygenase"/>
</dbReference>
<accession>A0A8K0TI96</accession>
<dbReference type="GO" id="GO:0020037">
    <property type="term" value="F:heme binding"/>
    <property type="evidence" value="ECO:0007669"/>
    <property type="project" value="InterPro"/>
</dbReference>
<dbReference type="GO" id="GO:0004497">
    <property type="term" value="F:monooxygenase activity"/>
    <property type="evidence" value="ECO:0007669"/>
    <property type="project" value="UniProtKB-KW"/>
</dbReference>
<evidence type="ECO:0000256" key="9">
    <source>
        <dbReference type="SAM" id="Phobius"/>
    </source>
</evidence>
<feature type="binding site" description="axial binding residue" evidence="8">
    <location>
        <position position="503"/>
    </location>
    <ligand>
        <name>heme</name>
        <dbReference type="ChEBI" id="CHEBI:30413"/>
    </ligand>
    <ligandPart>
        <name>Fe</name>
        <dbReference type="ChEBI" id="CHEBI:18248"/>
    </ligandPart>
</feature>
<evidence type="ECO:0000256" key="4">
    <source>
        <dbReference type="ARBA" id="ARBA00022723"/>
    </source>
</evidence>
<keyword evidence="7" id="KW-0503">Monooxygenase</keyword>
<evidence type="ECO:0000256" key="5">
    <source>
        <dbReference type="ARBA" id="ARBA00023002"/>
    </source>
</evidence>
<dbReference type="InterPro" id="IPR001128">
    <property type="entry name" value="Cyt_P450"/>
</dbReference>
<evidence type="ECO:0000313" key="10">
    <source>
        <dbReference type="EMBL" id="KAH7361951.1"/>
    </source>
</evidence>
<protein>
    <submittedName>
        <fullName evidence="10">Cytochrome P450</fullName>
    </submittedName>
</protein>
<keyword evidence="3 8" id="KW-0349">Heme</keyword>